<keyword evidence="3" id="KW-1185">Reference proteome</keyword>
<dbReference type="PANTHER" id="PTHR37833:SF1">
    <property type="entry name" value="SIGNAL PEPTIDE PROTEIN"/>
    <property type="match status" value="1"/>
</dbReference>
<feature type="chain" id="PRO_5024405320" description="DUF1573 domain-containing protein" evidence="1">
    <location>
        <begin position="22"/>
        <end position="362"/>
    </location>
</feature>
<keyword evidence="1" id="KW-0732">Signal</keyword>
<proteinExistence type="predicted"/>
<name>A0A5K7S6S7_9BACT</name>
<organism evidence="2 3">
    <name type="scientific">Aquipluma nitroreducens</name>
    <dbReference type="NCBI Taxonomy" id="2010828"/>
    <lineage>
        <taxon>Bacteria</taxon>
        <taxon>Pseudomonadati</taxon>
        <taxon>Bacteroidota</taxon>
        <taxon>Bacteroidia</taxon>
        <taxon>Marinilabiliales</taxon>
        <taxon>Prolixibacteraceae</taxon>
        <taxon>Aquipluma</taxon>
    </lineage>
</organism>
<dbReference type="InterPro" id="IPR011467">
    <property type="entry name" value="DUF1573"/>
</dbReference>
<dbReference type="NCBIfam" id="NF012200">
    <property type="entry name" value="choice_anch_D"/>
    <property type="match status" value="1"/>
</dbReference>
<dbReference type="AlphaFoldDB" id="A0A5K7S6S7"/>
<accession>A0A5K7S6S7</accession>
<evidence type="ECO:0000313" key="2">
    <source>
        <dbReference type="EMBL" id="BBE17236.1"/>
    </source>
</evidence>
<reference evidence="2" key="1">
    <citation type="journal article" date="2020" name="Int. J. Syst. Evol. Microbiol.">
        <title>Aquipluma nitroreducens gen. nov. sp. nov., a novel facultatively anaerobic bacterium isolated from a freshwater lake.</title>
        <authorList>
            <person name="Watanabe M."/>
            <person name="Kojima H."/>
            <person name="Fukui M."/>
        </authorList>
    </citation>
    <scope>NUCLEOTIDE SEQUENCE</scope>
    <source>
        <strain evidence="2">MeG22</strain>
    </source>
</reference>
<dbReference type="Proteomes" id="UP001193389">
    <property type="component" value="Chromosome"/>
</dbReference>
<dbReference type="Gene3D" id="2.60.40.10">
    <property type="entry name" value="Immunoglobulins"/>
    <property type="match status" value="3"/>
</dbReference>
<dbReference type="InterPro" id="IPR013783">
    <property type="entry name" value="Ig-like_fold"/>
</dbReference>
<dbReference type="PANTHER" id="PTHR37833">
    <property type="entry name" value="LIPOPROTEIN-RELATED"/>
    <property type="match status" value="1"/>
</dbReference>
<evidence type="ECO:0008006" key="4">
    <source>
        <dbReference type="Google" id="ProtNLM"/>
    </source>
</evidence>
<dbReference type="RefSeq" id="WP_318350250.1">
    <property type="nucleotide sequence ID" value="NZ_AP018694.1"/>
</dbReference>
<feature type="signal peptide" evidence="1">
    <location>
        <begin position="1"/>
        <end position="21"/>
    </location>
</feature>
<dbReference type="Pfam" id="PF07610">
    <property type="entry name" value="DUF1573"/>
    <property type="match status" value="2"/>
</dbReference>
<dbReference type="KEGG" id="anf:AQPE_1385"/>
<evidence type="ECO:0000313" key="3">
    <source>
        <dbReference type="Proteomes" id="UP001193389"/>
    </source>
</evidence>
<gene>
    <name evidence="2" type="ORF">AQPE_1385</name>
</gene>
<protein>
    <recommendedName>
        <fullName evidence="4">DUF1573 domain-containing protein</fullName>
    </recommendedName>
</protein>
<sequence length="362" mass="39711">MKTFFSLLLTLLLCLPFTNQAQSAKSRIAFEKLQHNFGTFKEELGVQTVAFNFKNDGAVPLILNNVQASCGCTTPEWTREPVAPGAKGLIKVSYDPRNRPGVFNKTIRVSSNAENADVVLSIQGEVTPRAKTIEEDYPNAIGPLRAKTNHVAFATIKENQVKKDSTEIINNTDQPIQLSFKTPPPHLSAVIKPAKIAPKQKGYIVVTFDASKIKAYGFVMHRIYLNIDGQDDYRNSIAVSATMEEDFSKLTEEDLKNAPVVTYDLESFDFGDIKPATKNEHTFTLKNTGKKDLIIRDVKSSCGCTAVSPSKNTVSAGESVPLKVVFDSTGKSGRQNKTITVITNDPKNPTSVLRISSNIVAQ</sequence>
<evidence type="ECO:0000256" key="1">
    <source>
        <dbReference type="SAM" id="SignalP"/>
    </source>
</evidence>
<dbReference type="EMBL" id="AP018694">
    <property type="protein sequence ID" value="BBE17236.1"/>
    <property type="molecule type" value="Genomic_DNA"/>
</dbReference>